<dbReference type="EMBL" id="JPGG01000017">
    <property type="protein sequence ID" value="KGC11422.1"/>
    <property type="molecule type" value="Genomic_DNA"/>
</dbReference>
<evidence type="ECO:0000313" key="1">
    <source>
        <dbReference type="EMBL" id="KGC11422.1"/>
    </source>
</evidence>
<dbReference type="AlphaFoldDB" id="A0AAW3EW30"/>
<comment type="caution">
    <text evidence="1">The sequence shown here is derived from an EMBL/GenBank/DDBJ whole genome shotgun (WGS) entry which is preliminary data.</text>
</comment>
<sequence length="407" mass="45395">MLGQFLLRQPAESGTAWDVAFGPAEAAKNELAGDILLDALCLDPDAERFLTQRVDFLLGNGTKHFTRLLLRFHHIATMPTGGGMGLSAEVGLYMEAQYRSIVFGRWSPILRFLIAQRERLAGLVSSALAKVIETWLTKTPLTLSNGDRMPFRLEMAEMALAMARTVQVEKGHGVMYLTHEPLLYTAPLAGAADLPAEVGNWALELAGRREVEADVRRRIAEVRRQKAKVPAERLETDAKYKARHEERKRMPRSLGSFRERLPPWPLGARDKVDMDFRTACIKENGIQSLMRAQPELAAEVLLALIIEEQPEREYGAGRFEIDLGLEYPRDAYPTAFWKSPFFPFFQLARRVALTSLIELVNFLHGALGGRGHEGLTLRGSRGNTAICGRVGEELPRLVAGIRLAAVQ</sequence>
<dbReference type="Proteomes" id="UP000029590">
    <property type="component" value="Unassembled WGS sequence"/>
</dbReference>
<organism evidence="1 2">
    <name type="scientific">Burkholderia gladioli</name>
    <name type="common">Pseudomonas marginata</name>
    <name type="synonym">Phytomonas marginata</name>
    <dbReference type="NCBI Taxonomy" id="28095"/>
    <lineage>
        <taxon>Bacteria</taxon>
        <taxon>Pseudomonadati</taxon>
        <taxon>Pseudomonadota</taxon>
        <taxon>Betaproteobacteria</taxon>
        <taxon>Burkholderiales</taxon>
        <taxon>Burkholderiaceae</taxon>
        <taxon>Burkholderia</taxon>
    </lineage>
</organism>
<gene>
    <name evidence="1" type="ORF">DM48_7321</name>
</gene>
<name>A0AAW3EW30_BURGA</name>
<evidence type="ECO:0000313" key="2">
    <source>
        <dbReference type="Proteomes" id="UP000029590"/>
    </source>
</evidence>
<protein>
    <submittedName>
        <fullName evidence="1">Uncharacterized protein</fullName>
    </submittedName>
</protein>
<dbReference type="RefSeq" id="WP_036050354.1">
    <property type="nucleotide sequence ID" value="NZ_CADEVY010000015.1"/>
</dbReference>
<reference evidence="1 2" key="1">
    <citation type="submission" date="2014-04" db="EMBL/GenBank/DDBJ databases">
        <authorList>
            <person name="Bishop-Lilly K.A."/>
            <person name="Broomall S.M."/>
            <person name="Chain P.S."/>
            <person name="Chertkov O."/>
            <person name="Coyne S.R."/>
            <person name="Daligault H.E."/>
            <person name="Davenport K.W."/>
            <person name="Erkkila T."/>
            <person name="Frey K.G."/>
            <person name="Gibbons H.S."/>
            <person name="Gu W."/>
            <person name="Jaissle J."/>
            <person name="Johnson S.L."/>
            <person name="Koroleva G.I."/>
            <person name="Ladner J.T."/>
            <person name="Lo C.-C."/>
            <person name="Minogue T.D."/>
            <person name="Munk C."/>
            <person name="Palacios G.F."/>
            <person name="Redden C.L."/>
            <person name="Rosenzweig C.N."/>
            <person name="Scholz M.B."/>
            <person name="Teshima H."/>
            <person name="Xu Y."/>
        </authorList>
    </citation>
    <scope>NUCLEOTIDE SEQUENCE [LARGE SCALE GENOMIC DNA]</scope>
    <source>
        <strain evidence="2">gladioli</strain>
    </source>
</reference>
<proteinExistence type="predicted"/>
<accession>A0AAW3EW30</accession>